<accession>S0FYY4</accession>
<gene>
    <name evidence="2" type="ORF">Dpo_2c00060</name>
</gene>
<proteinExistence type="predicted"/>
<feature type="region of interest" description="Disordered" evidence="1">
    <location>
        <begin position="1"/>
        <end position="101"/>
    </location>
</feature>
<dbReference type="RefSeq" id="WP_006964552.1">
    <property type="nucleotide sequence ID" value="NZ_APJX01000002.1"/>
</dbReference>
<feature type="compositionally biased region" description="Basic and acidic residues" evidence="1">
    <location>
        <begin position="66"/>
        <end position="101"/>
    </location>
</feature>
<dbReference type="AlphaFoldDB" id="S0FYY4"/>
<evidence type="ECO:0000313" key="2">
    <source>
        <dbReference type="EMBL" id="EMS80318.1"/>
    </source>
</evidence>
<evidence type="ECO:0000313" key="3">
    <source>
        <dbReference type="Proteomes" id="UP000014216"/>
    </source>
</evidence>
<reference evidence="2 3" key="1">
    <citation type="journal article" date="2013" name="Genome Announc.">
        <title>Draft Genome Sequence of Desulfotignum phosphitoxidans DSM 13687 Strain FiPS-3.</title>
        <authorList>
            <person name="Poehlein A."/>
            <person name="Daniel R."/>
            <person name="Simeonova D.D."/>
        </authorList>
    </citation>
    <scope>NUCLEOTIDE SEQUENCE [LARGE SCALE GENOMIC DNA]</scope>
    <source>
        <strain evidence="2 3">DSM 13687</strain>
    </source>
</reference>
<dbReference type="OrthoDB" id="5422726at2"/>
<feature type="compositionally biased region" description="Basic and acidic residues" evidence="1">
    <location>
        <begin position="35"/>
        <end position="59"/>
    </location>
</feature>
<organism evidence="2 3">
    <name type="scientific">Desulfotignum phosphitoxidans DSM 13687</name>
    <dbReference type="NCBI Taxonomy" id="1286635"/>
    <lineage>
        <taxon>Bacteria</taxon>
        <taxon>Pseudomonadati</taxon>
        <taxon>Thermodesulfobacteriota</taxon>
        <taxon>Desulfobacteria</taxon>
        <taxon>Desulfobacterales</taxon>
        <taxon>Desulfobacteraceae</taxon>
        <taxon>Desulfotignum</taxon>
    </lineage>
</organism>
<dbReference type="Proteomes" id="UP000014216">
    <property type="component" value="Unassembled WGS sequence"/>
</dbReference>
<keyword evidence="3" id="KW-1185">Reference proteome</keyword>
<protein>
    <submittedName>
        <fullName evidence="2">Uncharacterized protein</fullName>
    </submittedName>
</protein>
<evidence type="ECO:0000256" key="1">
    <source>
        <dbReference type="SAM" id="MobiDB-lite"/>
    </source>
</evidence>
<name>S0FYY4_9BACT</name>
<dbReference type="EMBL" id="APJX01000002">
    <property type="protein sequence ID" value="EMS80318.1"/>
    <property type="molecule type" value="Genomic_DNA"/>
</dbReference>
<sequence length="101" mass="11371">MTDKKKQAAELDVCTQAPEFAEHARPNEAGEDACDDGRAGTRSQRKEVNAMTDEKKKNEDGEDLVEERNKERQETMDKMSIDTSEAHTYDKSKSDDGEKCS</sequence>
<comment type="caution">
    <text evidence="2">The sequence shown here is derived from an EMBL/GenBank/DDBJ whole genome shotgun (WGS) entry which is preliminary data.</text>
</comment>